<dbReference type="Proteomes" id="UP001207252">
    <property type="component" value="Unassembled WGS sequence"/>
</dbReference>
<keyword evidence="3" id="KW-1133">Transmembrane helix</keyword>
<comment type="caution">
    <text evidence="5">The sequence shown here is derived from an EMBL/GenBank/DDBJ whole genome shotgun (WGS) entry which is preliminary data.</text>
</comment>
<sequence>MFRSVSYGPTIQDQYNDISSTDHKFKLVAQMMQKASANQRDNEAFYVNFLSMASGWRPYVSSKEVNSKVNNFLNKQTSLSSLGLIYMDFPGPSLIQSIYRTNFYYTDEALRTGVLGPNIDHLKLKPIYEFDNFISLDTSDNPRAYQNLWLELYIDDSLVKKILLPKDFNAAEFTLTLDKTQLKLGKNIFLKAYKKTPDNGWYPARIYNQEELANIIVQKHPFLIEQNALLKKISNAQQTFLKKHPKISEFLENQYIPRLKKLNPHQDNSLGNFQKIMKNWENIEKYLENLTKLLEVFKNSFSNIQKLPLTNLFNSTNTEKIKNLDKQITSSMNDVFNQASHELINPLNLTSLNQRIMKINALVSWIKTTFDSIHGLNLFKEINEFQSSNPEFDFAKGNILHALNEKINELNQLFENNLLNNNTSEVIATMQEKSKKSGSELNRLKSKIDASSAFLQKCKDFFKQPKNESLLTFFKQDIIQSLENNNLDSENITQKARTFLLAFNQLRELVQNQSKILSSSLKMNYKSSNIQTYVTLIDQVQSALTKKDPKTLTISYIYDNIDRLKDMQTKIQNNADILQRINEQIQKDSSLSDLQKKYFTKNLLRIDNLDERNSSPLINSINKIKDVYNSLDHLTSLNRRQKKSIRDHLQTMTDIPSLVEELKVGQDLNQGMKELSAKLNLLNDYQKMKGFLILNPDKRNEFTQFFNKTKTEARDTNLTQNSVIKAIEQLNHFHDIFAKQKSLEEARKTVEESADLYQFEQAELLLDLNKVANFDDLTRWYKKHKEWSSNAIRKKDLITFPNLNALQLQKILDVFINAKTREDYNRLRSDFTCLNESIKNGFDLANKLKGIESSELYLKNSVEQQNKIKESLSLLNDLLVNSTNYNSVNKQIALVQNDYKNLIDNFHTLESISLKKQAIDEYEQTYQAAQLMKKELTHPQNIYDSLKQQITDFLAKNTLNVQDYNLPLETIKKNKNELQKQITDWKRSQQIIEKQYNDKIRKQKELLDTFNTYAESLIFNLSTQKSNALPSTIEKDDLKPNQDNPDYQIVNLSMKPNDDTGVLEISYEVKKGDLVYEKNQLINGFMTNKEMQEQQFLKESKKRLDEIIHKTNEKIDSFKDLNNEMSDDEVLQTAMTTLIDTCDQAKQVQKNIDSTNKTINDAVRALILANEKLDEAIQKHEINERKNQLGLKINNYISEVQTWASEQWEEPITSFIKDMQMYAKELDNANTWTEEQWLLITDNINKKYADLSAQTDDFYNHLLTTLTQNVSFVVDKQKHFQAIRDINKEDLIIQKDNKLQIDIKNLLADEKEHALTVNFDSVYKGYKINSSFVITNITLDNEKHLVINEEVTDVSHEKPVVLSLPDVPHETITTNDENTDQDILPDKTNGVVKPVNKEPVVVSLPDVPDKEITTNDENTDHDILPDKTNGVVKPVNKEPAAVSLSDVPDKEMTTNDENVDSSILREKVVENKKTTPNGHSNNMDTKPIEKTTTTNFKTDHDDTKKDLIKNKEPIIEKLPIKHNAKLVDANDKNNTLVKGIPAEKNKTGNEFNTSILPPSNQKQKTSDVNTIQADHKSHLKYLWLLLLPLLGSIIILLIYLYIRKKRKSKT</sequence>
<dbReference type="RefSeq" id="WP_263817860.1">
    <property type="nucleotide sequence ID" value="NZ_JAOXHJ010000003.1"/>
</dbReference>
<feature type="compositionally biased region" description="Polar residues" evidence="2">
    <location>
        <begin position="1474"/>
        <end position="1496"/>
    </location>
</feature>
<dbReference type="Gene3D" id="3.20.20.190">
    <property type="entry name" value="Phosphatidylinositol (PI) phosphodiesterase"/>
    <property type="match status" value="1"/>
</dbReference>
<reference evidence="5 6" key="1">
    <citation type="journal article" date="2020" name="Int. J. Syst. Evol. Microbiol.">
        <title>Ureaplasma miroungigenitalium sp. nov. isolated from northern elephant seals (Mirounga angustirostris) and Ureaplasma zalophigenitalium sp. nov. isolated from California sea lions (Zalophus californianus).</title>
        <authorList>
            <person name="Volokhov D.V."/>
            <person name="Gulland F.M."/>
            <person name="Gao Y."/>
            <person name="Chizhikov V.E."/>
        </authorList>
    </citation>
    <scope>NUCLEOTIDE SEQUENCE [LARGE SCALE GENOMIC DNA]</scope>
    <source>
        <strain evidence="5 6">CSL7644-GEN</strain>
    </source>
</reference>
<feature type="transmembrane region" description="Helical" evidence="3">
    <location>
        <begin position="1581"/>
        <end position="1602"/>
    </location>
</feature>
<keyword evidence="3" id="KW-0812">Transmembrane</keyword>
<gene>
    <name evidence="5" type="ORF">OF365_01585</name>
</gene>
<feature type="region of interest" description="Disordered" evidence="2">
    <location>
        <begin position="1408"/>
        <end position="1433"/>
    </location>
</feature>
<evidence type="ECO:0000256" key="2">
    <source>
        <dbReference type="SAM" id="MobiDB-lite"/>
    </source>
</evidence>
<feature type="compositionally biased region" description="Basic and acidic residues" evidence="2">
    <location>
        <begin position="1408"/>
        <end position="1425"/>
    </location>
</feature>
<evidence type="ECO:0000313" key="5">
    <source>
        <dbReference type="EMBL" id="MCV3754056.1"/>
    </source>
</evidence>
<evidence type="ECO:0000313" key="6">
    <source>
        <dbReference type="Proteomes" id="UP001207252"/>
    </source>
</evidence>
<feature type="coiled-coil region" evidence="1">
    <location>
        <begin position="1145"/>
        <end position="1183"/>
    </location>
</feature>
<keyword evidence="3" id="KW-0472">Membrane</keyword>
<keyword evidence="5" id="KW-0449">Lipoprotein</keyword>
<protein>
    <submittedName>
        <fullName evidence="5">Lipoprotein 17-related variable surface protein</fullName>
    </submittedName>
</protein>
<feature type="domain" description="Lipoprotein-associated type-17" evidence="4">
    <location>
        <begin position="1017"/>
        <end position="1087"/>
    </location>
</feature>
<evidence type="ECO:0000259" key="4">
    <source>
        <dbReference type="Pfam" id="PF04200"/>
    </source>
</evidence>
<evidence type="ECO:0000256" key="3">
    <source>
        <dbReference type="SAM" id="Phobius"/>
    </source>
</evidence>
<dbReference type="EMBL" id="JAOXHJ010000003">
    <property type="protein sequence ID" value="MCV3754056.1"/>
    <property type="molecule type" value="Genomic_DNA"/>
</dbReference>
<keyword evidence="6" id="KW-1185">Reference proteome</keyword>
<dbReference type="Pfam" id="PF04200">
    <property type="entry name" value="Lipoprotein_17"/>
    <property type="match status" value="1"/>
</dbReference>
<feature type="region of interest" description="Disordered" evidence="2">
    <location>
        <begin position="1473"/>
        <end position="1497"/>
    </location>
</feature>
<feature type="region of interest" description="Disordered" evidence="2">
    <location>
        <begin position="1370"/>
        <end position="1392"/>
    </location>
</feature>
<keyword evidence="1" id="KW-0175">Coiled coil</keyword>
<organism evidence="5 6">
    <name type="scientific">Ureaplasma zalophigenitalium</name>
    <dbReference type="NCBI Taxonomy" id="907723"/>
    <lineage>
        <taxon>Bacteria</taxon>
        <taxon>Bacillati</taxon>
        <taxon>Mycoplasmatota</taxon>
        <taxon>Mycoplasmoidales</taxon>
        <taxon>Mycoplasmoidaceae</taxon>
        <taxon>Ureaplasma</taxon>
    </lineage>
</organism>
<name>A0ABT3BP86_9BACT</name>
<feature type="coiled-coil region" evidence="1">
    <location>
        <begin position="968"/>
        <end position="995"/>
    </location>
</feature>
<evidence type="ECO:0000256" key="1">
    <source>
        <dbReference type="SAM" id="Coils"/>
    </source>
</evidence>
<dbReference type="InterPro" id="IPR007326">
    <property type="entry name" value="Lipoprotein-assoc_dom"/>
</dbReference>
<accession>A0ABT3BP86</accession>
<dbReference type="InterPro" id="IPR017946">
    <property type="entry name" value="PLC-like_Pdiesterase_TIM-brl"/>
</dbReference>
<proteinExistence type="predicted"/>